<organism evidence="1 2">
    <name type="scientific">Ferrimonas sediminum</name>
    <dbReference type="NCBI Taxonomy" id="718193"/>
    <lineage>
        <taxon>Bacteria</taxon>
        <taxon>Pseudomonadati</taxon>
        <taxon>Pseudomonadota</taxon>
        <taxon>Gammaproteobacteria</taxon>
        <taxon>Alteromonadales</taxon>
        <taxon>Ferrimonadaceae</taxon>
        <taxon>Ferrimonas</taxon>
    </lineage>
</organism>
<name>A0A1G8UD98_9GAMM</name>
<gene>
    <name evidence="1" type="ORF">SAMN04488540_10930</name>
</gene>
<dbReference type="RefSeq" id="WP_090365417.1">
    <property type="nucleotide sequence ID" value="NZ_FNEM01000009.1"/>
</dbReference>
<accession>A0A1G8UD98</accession>
<keyword evidence="2" id="KW-1185">Reference proteome</keyword>
<evidence type="ECO:0000313" key="2">
    <source>
        <dbReference type="Proteomes" id="UP000199527"/>
    </source>
</evidence>
<dbReference type="EMBL" id="FNEM01000009">
    <property type="protein sequence ID" value="SDJ50960.1"/>
    <property type="molecule type" value="Genomic_DNA"/>
</dbReference>
<evidence type="ECO:0000313" key="1">
    <source>
        <dbReference type="EMBL" id="SDJ50960.1"/>
    </source>
</evidence>
<dbReference type="InterPro" id="IPR024078">
    <property type="entry name" value="LmbE-like_dom_sf"/>
</dbReference>
<proteinExistence type="predicted"/>
<sequence length="248" mass="27818">MSQRILLLGVYGMEMVECGGALAINAANGGHSFASIMLARPEMQRDLHQAAEVLGIEQLFFNEFERGGVDLRPDYKLALCRVIRQTRPDIIITQDPQHSFEDLDPDRRPAMGLILEAIALAGRDYGLEAMPELQPHPVATLYYMSPSQPNCSVSLATVWQKKEQAMDCLSSQMTFSGQHFSERLSEQEQQALCPGFAELPSDYHKGREVQRAMDKALHLHTGLGSHSRFALAEPYRRQGLFELNELMV</sequence>
<protein>
    <submittedName>
        <fullName evidence="1">N-acetylglucosaminyl deacetylase, LmbE family</fullName>
    </submittedName>
</protein>
<dbReference type="SUPFAM" id="SSF102588">
    <property type="entry name" value="LmbE-like"/>
    <property type="match status" value="1"/>
</dbReference>
<reference evidence="2" key="1">
    <citation type="submission" date="2016-10" db="EMBL/GenBank/DDBJ databases">
        <authorList>
            <person name="Varghese N."/>
            <person name="Submissions S."/>
        </authorList>
    </citation>
    <scope>NUCLEOTIDE SEQUENCE [LARGE SCALE GENOMIC DNA]</scope>
    <source>
        <strain evidence="2">DSM 23317</strain>
    </source>
</reference>
<dbReference type="Proteomes" id="UP000199527">
    <property type="component" value="Unassembled WGS sequence"/>
</dbReference>
<dbReference type="Gene3D" id="3.40.50.10320">
    <property type="entry name" value="LmbE-like"/>
    <property type="match status" value="1"/>
</dbReference>
<dbReference type="AlphaFoldDB" id="A0A1G8UD98"/>
<dbReference type="OrthoDB" id="7253851at2"/>